<protein>
    <submittedName>
        <fullName evidence="1">Uncharacterized protein</fullName>
    </submittedName>
</protein>
<evidence type="ECO:0000313" key="2">
    <source>
        <dbReference type="Proteomes" id="UP000280726"/>
    </source>
</evidence>
<dbReference type="EMBL" id="RKRA01000001">
    <property type="protein sequence ID" value="RPF26405.1"/>
    <property type="molecule type" value="Genomic_DNA"/>
</dbReference>
<dbReference type="Proteomes" id="UP000280726">
    <property type="component" value="Unassembled WGS sequence"/>
</dbReference>
<organism evidence="1 2">
    <name type="scientific">Georgenia muralis</name>
    <dbReference type="NCBI Taxonomy" id="154117"/>
    <lineage>
        <taxon>Bacteria</taxon>
        <taxon>Bacillati</taxon>
        <taxon>Actinomycetota</taxon>
        <taxon>Actinomycetes</taxon>
        <taxon>Micrococcales</taxon>
        <taxon>Bogoriellaceae</taxon>
        <taxon>Georgenia</taxon>
    </lineage>
</organism>
<name>A0A3N4ZZB2_9MICO</name>
<dbReference type="InterPro" id="IPR006311">
    <property type="entry name" value="TAT_signal"/>
</dbReference>
<dbReference type="AlphaFoldDB" id="A0A3N4ZZB2"/>
<keyword evidence="2" id="KW-1185">Reference proteome</keyword>
<evidence type="ECO:0000313" key="1">
    <source>
        <dbReference type="EMBL" id="RPF26405.1"/>
    </source>
</evidence>
<proteinExistence type="predicted"/>
<dbReference type="PROSITE" id="PS51318">
    <property type="entry name" value="TAT"/>
    <property type="match status" value="1"/>
</dbReference>
<sequence length="223" mass="22972">MAENMDATGSGEQQEKRGLSRRTVLAGAAWSVPVIAVASAAPAMAASPPVVIDFGQSTACKIPGNSMGFCYNKGYVLWARFVNETNTDYYVTVTGLVLGLPSDPQGEVPQCVVGMTNPGVTTPCPPSATSCMYVPANQTTILGVFTNANTDSGSDWVTVSLALYTDAACGGTAENYTLDPYNLTGGSWTGVNPNGSPTGSCVFPYANMCFTPPTACGTSCASV</sequence>
<comment type="caution">
    <text evidence="1">The sequence shown here is derived from an EMBL/GenBank/DDBJ whole genome shotgun (WGS) entry which is preliminary data.</text>
</comment>
<accession>A0A3N4ZZB2</accession>
<reference evidence="1 2" key="1">
    <citation type="submission" date="2018-11" db="EMBL/GenBank/DDBJ databases">
        <title>Sequencing the genomes of 1000 actinobacteria strains.</title>
        <authorList>
            <person name="Klenk H.-P."/>
        </authorList>
    </citation>
    <scope>NUCLEOTIDE SEQUENCE [LARGE SCALE GENOMIC DNA]</scope>
    <source>
        <strain evidence="1 2">DSM 14418</strain>
    </source>
</reference>
<gene>
    <name evidence="1" type="ORF">EDD32_0844</name>
</gene>